<reference evidence="2" key="1">
    <citation type="submission" date="2019-08" db="EMBL/GenBank/DDBJ databases">
        <authorList>
            <person name="Kucharzyk K."/>
            <person name="Murdoch R.W."/>
            <person name="Higgins S."/>
            <person name="Loffler F."/>
        </authorList>
    </citation>
    <scope>NUCLEOTIDE SEQUENCE</scope>
</reference>
<feature type="region of interest" description="Disordered" evidence="1">
    <location>
        <begin position="196"/>
        <end position="216"/>
    </location>
</feature>
<dbReference type="AlphaFoldDB" id="A0A644YMY6"/>
<evidence type="ECO:0000313" key="2">
    <source>
        <dbReference type="EMBL" id="MPM29790.1"/>
    </source>
</evidence>
<dbReference type="EMBL" id="VSSQ01005608">
    <property type="protein sequence ID" value="MPM29790.1"/>
    <property type="molecule type" value="Genomic_DNA"/>
</dbReference>
<name>A0A644YMY6_9ZZZZ</name>
<proteinExistence type="predicted"/>
<protein>
    <submittedName>
        <fullName evidence="2">Uncharacterized protein</fullName>
    </submittedName>
</protein>
<feature type="compositionally biased region" description="Basic and acidic residues" evidence="1">
    <location>
        <begin position="204"/>
        <end position="216"/>
    </location>
</feature>
<comment type="caution">
    <text evidence="2">The sequence shown here is derived from an EMBL/GenBank/DDBJ whole genome shotgun (WGS) entry which is preliminary data.</text>
</comment>
<organism evidence="2">
    <name type="scientific">bioreactor metagenome</name>
    <dbReference type="NCBI Taxonomy" id="1076179"/>
    <lineage>
        <taxon>unclassified sequences</taxon>
        <taxon>metagenomes</taxon>
        <taxon>ecological metagenomes</taxon>
    </lineage>
</organism>
<accession>A0A644YMY6</accession>
<sequence length="273" mass="29160">MLQKSAEPLALHHVIVLLVFQKHPDQGGLGQGLVDQHAHAAILRALKNIVLEAGTVVGVDVQDAALDSGRTPHGRINRQIPALGMTADDEGAGEPARDVFQIPQRVLLGGHGAHKGHVEVFLPPGEGGVGAPESDVGRFAVQEKGNGGKLFLKLEVQLVHIVIRPYIPEAGTCGKGDEQPPVALMVPDAVEHGAEALGPQQVPDPDRLGAAREARDEGGKIDIGKLRQHQTVHRIKGLFLEPCHLVFHIINDVPHVPASLLPLMPTAKFRFPK</sequence>
<evidence type="ECO:0000256" key="1">
    <source>
        <dbReference type="SAM" id="MobiDB-lite"/>
    </source>
</evidence>
<gene>
    <name evidence="2" type="ORF">SDC9_76331</name>
</gene>